<dbReference type="RefSeq" id="WP_019459316.1">
    <property type="nucleotide sequence ID" value="NZ_AP031462.1"/>
</dbReference>
<dbReference type="AlphaFoldDB" id="A0A1S8D6G4"/>
<evidence type="ECO:0000313" key="1">
    <source>
        <dbReference type="EMBL" id="ONH83966.1"/>
    </source>
</evidence>
<name>A0A1S8D6G4_9PROT</name>
<dbReference type="OrthoDB" id="7265885at2"/>
<dbReference type="STRING" id="207340.APZ41_006555"/>
<accession>A0A1S8D6G4</accession>
<dbReference type="Proteomes" id="UP000054844">
    <property type="component" value="Unassembled WGS sequence"/>
</dbReference>
<reference evidence="1 3" key="1">
    <citation type="submission" date="2016-12" db="EMBL/GenBank/DDBJ databases">
        <title>Draft genome sequence of Roseomonas mucosa strain AU37, isolated from a peripheral intravenous catheter.</title>
        <authorList>
            <person name="Choudhury M.A."/>
            <person name="Sidjabat H.E."/>
            <person name="Wailan A.M."/>
            <person name="Zhang L."/>
            <person name="Marsh N.M."/>
            <person name="Rickard C.M."/>
            <person name="Davies M."/>
            <person name="Mcmillan D.J."/>
        </authorList>
    </citation>
    <scope>NUCLEOTIDE SEQUENCE [LARGE SCALE GENOMIC DNA]</scope>
    <source>
        <strain evidence="1 3">SAVE376</strain>
    </source>
</reference>
<organism evidence="1 3">
    <name type="scientific">Roseomonas mucosa</name>
    <dbReference type="NCBI Taxonomy" id="207340"/>
    <lineage>
        <taxon>Bacteria</taxon>
        <taxon>Pseudomonadati</taxon>
        <taxon>Pseudomonadota</taxon>
        <taxon>Alphaproteobacteria</taxon>
        <taxon>Acetobacterales</taxon>
        <taxon>Roseomonadaceae</taxon>
        <taxon>Roseomonas</taxon>
    </lineage>
</organism>
<gene>
    <name evidence="1" type="ORF">APZ41_006555</name>
    <name evidence="2" type="ORF">NCTC13291_00117</name>
</gene>
<evidence type="ECO:0000313" key="2">
    <source>
        <dbReference type="EMBL" id="SUE37353.1"/>
    </source>
</evidence>
<keyword evidence="3" id="KW-1185">Reference proteome</keyword>
<protein>
    <submittedName>
        <fullName evidence="1">Uncharacterized protein</fullName>
    </submittedName>
</protein>
<proteinExistence type="predicted"/>
<evidence type="ECO:0000313" key="4">
    <source>
        <dbReference type="Proteomes" id="UP000254919"/>
    </source>
</evidence>
<dbReference type="EMBL" id="UGVN01000001">
    <property type="protein sequence ID" value="SUE37353.1"/>
    <property type="molecule type" value="Genomic_DNA"/>
</dbReference>
<reference evidence="2 4" key="2">
    <citation type="submission" date="2018-06" db="EMBL/GenBank/DDBJ databases">
        <authorList>
            <consortium name="Pathogen Informatics"/>
            <person name="Doyle S."/>
        </authorList>
    </citation>
    <scope>NUCLEOTIDE SEQUENCE [LARGE SCALE GENOMIC DNA]</scope>
    <source>
        <strain evidence="2 4">NCTC13291</strain>
    </source>
</reference>
<dbReference type="Proteomes" id="UP000254919">
    <property type="component" value="Unassembled WGS sequence"/>
</dbReference>
<evidence type="ECO:0000313" key="3">
    <source>
        <dbReference type="Proteomes" id="UP000054844"/>
    </source>
</evidence>
<sequence length="223" mass="24015">MIPHVSRPRHGGRRLALPMPAVPALLVPALLGAALLALSPAARADDTSEALERARKLYGSGDLKGAAKELSFAARDIDLKRRTRYAKLFPPAPRGWTLEEMEKEEEGSALATQMLGGGVMVERTYSRASDDAEIKAQVMVDSPLVQSLASVANNPMMMRPGDKRVRLGEENAILHYEADNKSGEVSLVGGNLMIKLEGSGIEDPKVMTDLLGAFDLKKLRDGG</sequence>
<dbReference type="GeneID" id="99635142"/>
<dbReference type="EMBL" id="LLWF02000014">
    <property type="protein sequence ID" value="ONH83966.1"/>
    <property type="molecule type" value="Genomic_DNA"/>
</dbReference>